<keyword evidence="2" id="KW-1185">Reference proteome</keyword>
<dbReference type="OrthoDB" id="1453974at2"/>
<sequence>MMKIFTKQTTIRNFTGSLGVVFLLSQISCRTSDAENNLTSGPAAVKINLLGTEFANSKGTKPTASVGRQGLDLGSSGIQSKSIMINPSTFIIARLAPVNESLSPQASVGKNLSAAVPGDPLGSGIKFRVIAYDQGSGQYKTHQDYTVGQPAAPLMLDGGTAYNMVAYSYGNSTLPAISSGETTDLNSAVVNYDDNNRDFMYQNISYTPANAQNTLDITLRHKVAKITTFIISNMPGNGITAITNAAITPHATNGTIPLASGNITGRTNAASAAIDFSFLSTEATSITAAPIFVNADTGGAVTASFSANAIVGGNPRTINVPNALSITPGNTQSFTLNLTHCGAYIAPGVWKEFMCHNLGADYSADPFAPSQAIRGAKYQWGVLTNATRDLAGSPKKQYLSQAEDLTSHQLLTANPEWYPANRETLNTIPSLPWDTAWNDNIKTDQDPCPSGYKVPSKEQWQGVIDNNPISSIGTWSPDYTASNSGFLFGKGLFLIAAGQRYQTGGIQLTKAFDGSPNNINGVYWSSSNIVEQTPPLVLGLYTHHAYAITIGNNTQEVNTQEVRKLIYTYGNSVRCIKVD</sequence>
<gene>
    <name evidence="1" type="ORF">I6H88_20230</name>
</gene>
<evidence type="ECO:0008006" key="3">
    <source>
        <dbReference type="Google" id="ProtNLM"/>
    </source>
</evidence>
<dbReference type="KEGG" id="egm:AYC65_09505"/>
<evidence type="ECO:0000313" key="2">
    <source>
        <dbReference type="Proteomes" id="UP000595426"/>
    </source>
</evidence>
<proteinExistence type="predicted"/>
<name>A0A7T7ZXT7_9FLAO</name>
<organism evidence="1 2">
    <name type="scientific">Elizabethkingia bruuniana</name>
    <dbReference type="NCBI Taxonomy" id="1756149"/>
    <lineage>
        <taxon>Bacteria</taxon>
        <taxon>Pseudomonadati</taxon>
        <taxon>Bacteroidota</taxon>
        <taxon>Flavobacteriia</taxon>
        <taxon>Flavobacteriales</taxon>
        <taxon>Weeksellaceae</taxon>
        <taxon>Elizabethkingia</taxon>
    </lineage>
</organism>
<dbReference type="AlphaFoldDB" id="A0A7T7ZXT7"/>
<evidence type="ECO:0000313" key="1">
    <source>
        <dbReference type="EMBL" id="QQN58723.1"/>
    </source>
</evidence>
<dbReference type="Proteomes" id="UP000595426">
    <property type="component" value="Chromosome"/>
</dbReference>
<accession>A0A7T7ZXT7</accession>
<dbReference type="EMBL" id="CP067018">
    <property type="protein sequence ID" value="QQN58723.1"/>
    <property type="molecule type" value="Genomic_DNA"/>
</dbReference>
<dbReference type="RefSeq" id="WP_052114741.1">
    <property type="nucleotide sequence ID" value="NZ_CBCSDR010000001.1"/>
</dbReference>
<reference evidence="1 2" key="1">
    <citation type="submission" date="2020-12" db="EMBL/GenBank/DDBJ databases">
        <title>FDA dAtabase for Regulatory Grade micrObial Sequences (FDA-ARGOS): Supporting development and validation of Infectious Disease Dx tests.</title>
        <authorList>
            <person name="Kerrigan L."/>
            <person name="Long C."/>
            <person name="Tallon L."/>
            <person name="Sadzewicz L."/>
            <person name="Zhao X."/>
            <person name="Boylan J."/>
            <person name="Ott S."/>
            <person name="Bowen H."/>
            <person name="Vavikolanu K."/>
            <person name="Mehta A."/>
            <person name="Aluvathingal J."/>
            <person name="Nadendla S."/>
            <person name="Yan Y."/>
            <person name="Sichtig H."/>
        </authorList>
    </citation>
    <scope>NUCLEOTIDE SEQUENCE [LARGE SCALE GENOMIC DNA]</scope>
    <source>
        <strain evidence="1 2">FDAARGOS_1031</strain>
    </source>
</reference>
<dbReference type="GeneID" id="93133142"/>
<protein>
    <recommendedName>
        <fullName evidence="3">Fibrobacter succinogenes major paralogous domain-containing protein</fullName>
    </recommendedName>
</protein>